<organism evidence="8 9">
    <name type="scientific">Cyprinus carpio</name>
    <name type="common">Common carp</name>
    <dbReference type="NCBI Taxonomy" id="7962"/>
    <lineage>
        <taxon>Eukaryota</taxon>
        <taxon>Metazoa</taxon>
        <taxon>Chordata</taxon>
        <taxon>Craniata</taxon>
        <taxon>Vertebrata</taxon>
        <taxon>Euteleostomi</taxon>
        <taxon>Actinopterygii</taxon>
        <taxon>Neopterygii</taxon>
        <taxon>Teleostei</taxon>
        <taxon>Ostariophysi</taxon>
        <taxon>Cypriniformes</taxon>
        <taxon>Cyprinidae</taxon>
        <taxon>Cyprininae</taxon>
        <taxon>Cyprinus</taxon>
    </lineage>
</organism>
<feature type="region of interest" description="Disordered" evidence="6">
    <location>
        <begin position="576"/>
        <end position="633"/>
    </location>
</feature>
<feature type="region of interest" description="Disordered" evidence="6">
    <location>
        <begin position="1215"/>
        <end position="1251"/>
    </location>
</feature>
<evidence type="ECO:0000256" key="6">
    <source>
        <dbReference type="SAM" id="MobiDB-lite"/>
    </source>
</evidence>
<feature type="compositionally biased region" description="Polar residues" evidence="6">
    <location>
        <begin position="880"/>
        <end position="890"/>
    </location>
</feature>
<proteinExistence type="inferred from homology"/>
<dbReference type="CDD" id="cd13397">
    <property type="entry name" value="ASKHA_NBD_actin_Arp-T1-3"/>
    <property type="match status" value="1"/>
</dbReference>
<dbReference type="InterPro" id="IPR004000">
    <property type="entry name" value="Actin"/>
</dbReference>
<reference evidence="8" key="2">
    <citation type="submission" date="2025-09" db="UniProtKB">
        <authorList>
            <consortium name="Ensembl"/>
        </authorList>
    </citation>
    <scope>IDENTIFICATION</scope>
</reference>
<evidence type="ECO:0000256" key="4">
    <source>
        <dbReference type="RuleBase" id="RU000487"/>
    </source>
</evidence>
<evidence type="ECO:0000256" key="3">
    <source>
        <dbReference type="ARBA" id="ARBA00023212"/>
    </source>
</evidence>
<dbReference type="PROSITE" id="PS01132">
    <property type="entry name" value="ACTINS_ACT_LIKE"/>
    <property type="match status" value="1"/>
</dbReference>
<dbReference type="PANTHER" id="PTHR11937">
    <property type="entry name" value="ACTIN"/>
    <property type="match status" value="1"/>
</dbReference>
<evidence type="ECO:0000256" key="2">
    <source>
        <dbReference type="ARBA" id="ARBA00006752"/>
    </source>
</evidence>
<keyword evidence="3" id="KW-0963">Cytoplasm</keyword>
<name>A0A8C1JTR7_CYPCA</name>
<evidence type="ECO:0000313" key="9">
    <source>
        <dbReference type="Proteomes" id="UP000694427"/>
    </source>
</evidence>
<dbReference type="Gene3D" id="3.90.640.10">
    <property type="entry name" value="Actin, Chain A, domain 4"/>
    <property type="match status" value="1"/>
</dbReference>
<comment type="subcellular location">
    <subcellularLocation>
        <location evidence="1">Cytoplasm</location>
        <location evidence="1">Cytoskeleton</location>
    </subcellularLocation>
</comment>
<dbReference type="PROSITE" id="PS50191">
    <property type="entry name" value="CRAL_TRIO"/>
    <property type="match status" value="1"/>
</dbReference>
<dbReference type="CDD" id="cd00170">
    <property type="entry name" value="SEC14"/>
    <property type="match status" value="1"/>
</dbReference>
<feature type="domain" description="CRAL-TRIO" evidence="7">
    <location>
        <begin position="14"/>
        <end position="174"/>
    </location>
</feature>
<dbReference type="InterPro" id="IPR001251">
    <property type="entry name" value="CRAL-TRIO_dom"/>
</dbReference>
<evidence type="ECO:0000256" key="5">
    <source>
        <dbReference type="SAM" id="Coils"/>
    </source>
</evidence>
<dbReference type="GO" id="GO:0005856">
    <property type="term" value="C:cytoskeleton"/>
    <property type="evidence" value="ECO:0007669"/>
    <property type="project" value="UniProtKB-SubCell"/>
</dbReference>
<accession>A0A8C1JTR7</accession>
<comment type="similarity">
    <text evidence="2 4">Belongs to the actin family.</text>
</comment>
<feature type="region of interest" description="Disordered" evidence="6">
    <location>
        <begin position="1059"/>
        <end position="1124"/>
    </location>
</feature>
<feature type="compositionally biased region" description="Basic and acidic residues" evidence="6">
    <location>
        <begin position="1098"/>
        <end position="1107"/>
    </location>
</feature>
<feature type="region of interest" description="Disordered" evidence="6">
    <location>
        <begin position="1164"/>
        <end position="1196"/>
    </location>
</feature>
<feature type="compositionally biased region" description="Basic and acidic residues" evidence="6">
    <location>
        <begin position="1184"/>
        <end position="1193"/>
    </location>
</feature>
<keyword evidence="3" id="KW-0206">Cytoskeleton</keyword>
<sequence>MNGAELQASPAPLPPDHLLRSGAVIFPGAFDQHGCPLVVFPAEAQATLPEELRREEVSHFIHYCLRLHNIRGEESLLSVVVDLRQASLAVARFIAETLLLLEVSRRIVHSVYIVQPKKKDVLKQLGKLLTPSGSKQHRPVLFKRVFLKEVFELSNYIDRSQLPSSLGGYLIYCHKSWVAFVKEIDAFVQEFLLVVNRLPSCIWTLQALSKRPVPADLERLQEFCCVNQAHFQQLRRDLGLDDLLKHCEGLLEKLRFPEKDPCFHAMAGTLLYTHTALEMLHNYNRITAAVEKVELLWQQVFSRAHVQLQLLHLQREAQQIQEQMFVLHREKVQPYRIEVAKDVHRAEEVRQEFEASVYTHAMALVRRAEDVMHTLAETVPFSERKPAEPWLEDLSRLKENLSSAVQHLYQTLRTVSDFHHTCNRCKSWYGVVLRESLLQELLWSGRCELSRSLDLSSCRRGVQSFLRRNPCPEVQELVKLAHLANAITDPHLRHTGTQLSHRCMTLRRLLTSAGAIPLHDLQLALQWQYEFLKGHHTTPDITSPEDERVSCGHVVSQCESLCDLAKWPSVGDCRHQTSSALGSSAGKPPSLSSFDSGFDGAASSHLDSRSRREPLPRILGNGDSAFKSKPLHGQIDEENIVSVSDSEDQREELGFSLKRDSTRASIQIVPKITSDSLNLEIKVKRSATLPKNPWLSLPIDDLESSYTVTITPSSSREPRSPGRARDRPSPSEELGSAPHQSQQSFEESELDPVGNVLSSTLTDIEDKPSSVVDGDPSLLWDTFDLHNLRQDSYERLDVSLGDWVQREQQELREVEETLDRAAEILQEEENVLAQEVVLDELLRSEDLHKHWPLWTEGHQLDPMSPRELAESGVIGLDDNVLQSDLTSPDSETLRSCEVCEDDSDASGLSDKSPSTREGPVQRDTGCPEEHRSGILRELRDIHVLEEQIIQERVKLEALRCRETESLEPTADQVRERSVFLQQLEQERRQVEKMERSLSRDMERAGKAKRRPSKGHRVVTCSVMERNSMLKDLDELLRSCGLQSLPDSDKPQRTDVERTYSDLGSNAEECPSPDPAGDADLSDSSLTSEPASTASLGRLDSESLRSGHSEPVALSGLSETGKLEVIPPRANIHPEHSEDEESSCDCPDGAALLETGEAFSTQDCGEVQGAFDPGGTSDGSVDRACGPEERRPSDCEAQVESGLSVVPSKLMQNNNNNTAVLCSGESPGHSEDSTEVQEDSRSVVRDAGGSTRAACGSTLQQLQLHTSSRQMSDYKTPIVLDTGSGLMKAGFADQDLPTTVFPTVIGRPKYEEVMNGSVERELYVGHDAQHMRGVLTLKYPIRNGIVSNWDEMEMIWHHAFQQLCVSPEDHPVLLTEAAMNPLQNRQRSVELMFEAFSVPLAFVALQAVLALYASGRTTGVVLDSGDGVSHTVPVFEGYCLPHAVQRFDLAGSHVTLQLQKLLLEQGVCMQTSAELEIVREMKERCCCVALDYDAELKSASEVHYTLPDGRIVSLASERFRAPEILFRPELIGRDHYGMHESVFRSILQSDIDLRRSFVGNVLLSGGNTLLPGLPARLRQEMRLLCPADLSVSVSSPSDRDFSVWRGGAALANMADLSGAWISADEYEEFGPQIVFRKCF</sequence>
<feature type="coiled-coil region" evidence="5">
    <location>
        <begin position="804"/>
        <end position="831"/>
    </location>
</feature>
<dbReference type="FunFam" id="3.30.420.40:FF:000050">
    <property type="entry name" value="Actin, alpha skeletal muscle"/>
    <property type="match status" value="1"/>
</dbReference>
<keyword evidence="9" id="KW-1185">Reference proteome</keyword>
<dbReference type="SUPFAM" id="SSF53067">
    <property type="entry name" value="Actin-like ATPase domain"/>
    <property type="match status" value="2"/>
</dbReference>
<dbReference type="Gene3D" id="3.30.420.40">
    <property type="match status" value="2"/>
</dbReference>
<protein>
    <submittedName>
        <fullName evidence="8">Si:ch211-241j12.3</fullName>
    </submittedName>
</protein>
<keyword evidence="5" id="KW-0175">Coiled coil</keyword>
<feature type="compositionally biased region" description="Basic and acidic residues" evidence="6">
    <location>
        <begin position="1227"/>
        <end position="1243"/>
    </location>
</feature>
<dbReference type="PRINTS" id="PR00190">
    <property type="entry name" value="ACTIN"/>
</dbReference>
<feature type="compositionally biased region" description="Polar residues" evidence="6">
    <location>
        <begin position="1081"/>
        <end position="1094"/>
    </location>
</feature>
<dbReference type="FunFam" id="3.90.640.10:FF:000007">
    <property type="entry name" value="Actin like 7B"/>
    <property type="match status" value="1"/>
</dbReference>
<dbReference type="InterPro" id="IPR043129">
    <property type="entry name" value="ATPase_NBD"/>
</dbReference>
<dbReference type="Proteomes" id="UP000694427">
    <property type="component" value="Unplaced"/>
</dbReference>
<evidence type="ECO:0000313" key="8">
    <source>
        <dbReference type="Ensembl" id="ENSCCRP00010036420.1"/>
    </source>
</evidence>
<dbReference type="InterPro" id="IPR020902">
    <property type="entry name" value="Actin/actin-like_CS"/>
</dbReference>
<feature type="coiled-coil region" evidence="5">
    <location>
        <begin position="941"/>
        <end position="1003"/>
    </location>
</feature>
<dbReference type="Ensembl" id="ENSCCRT00010039986.1">
    <property type="protein sequence ID" value="ENSCCRP00010036420.1"/>
    <property type="gene ID" value="ENSCCRG00010015552.1"/>
</dbReference>
<evidence type="ECO:0000259" key="7">
    <source>
        <dbReference type="PROSITE" id="PS50191"/>
    </source>
</evidence>
<dbReference type="Pfam" id="PF00022">
    <property type="entry name" value="Actin"/>
    <property type="match status" value="1"/>
</dbReference>
<feature type="compositionally biased region" description="Basic and acidic residues" evidence="6">
    <location>
        <begin position="606"/>
        <end position="615"/>
    </location>
</feature>
<dbReference type="SMART" id="SM00268">
    <property type="entry name" value="ACTIN"/>
    <property type="match status" value="1"/>
</dbReference>
<feature type="compositionally biased region" description="Basic and acidic residues" evidence="6">
    <location>
        <begin position="716"/>
        <end position="730"/>
    </location>
</feature>
<feature type="region of interest" description="Disordered" evidence="6">
    <location>
        <begin position="880"/>
        <end position="931"/>
    </location>
</feature>
<feature type="region of interest" description="Disordered" evidence="6">
    <location>
        <begin position="708"/>
        <end position="751"/>
    </location>
</feature>
<reference evidence="8" key="1">
    <citation type="submission" date="2025-08" db="UniProtKB">
        <authorList>
            <consortium name="Ensembl"/>
        </authorList>
    </citation>
    <scope>IDENTIFICATION</scope>
</reference>
<evidence type="ECO:0000256" key="1">
    <source>
        <dbReference type="ARBA" id="ARBA00004245"/>
    </source>
</evidence>